<keyword evidence="1" id="KW-1133">Transmembrane helix</keyword>
<keyword evidence="1" id="KW-0812">Transmembrane</keyword>
<dbReference type="AlphaFoldDB" id="A0A8B6X6T9"/>
<organism evidence="2 3">
    <name type="scientific">Derxia gummosa DSM 723</name>
    <dbReference type="NCBI Taxonomy" id="1121388"/>
    <lineage>
        <taxon>Bacteria</taxon>
        <taxon>Pseudomonadati</taxon>
        <taxon>Pseudomonadota</taxon>
        <taxon>Betaproteobacteria</taxon>
        <taxon>Burkholderiales</taxon>
        <taxon>Alcaligenaceae</taxon>
        <taxon>Derxia</taxon>
    </lineage>
</organism>
<dbReference type="OrthoDB" id="9155435at2"/>
<proteinExistence type="predicted"/>
<feature type="transmembrane region" description="Helical" evidence="1">
    <location>
        <begin position="12"/>
        <end position="32"/>
    </location>
</feature>
<name>A0A8B6X6T9_9BURK</name>
<evidence type="ECO:0000313" key="3">
    <source>
        <dbReference type="RefSeq" id="WP_028313071.1"/>
    </source>
</evidence>
<accession>A0A8B6X6T9</accession>
<dbReference type="RefSeq" id="WP_028313071.1">
    <property type="nucleotide sequence ID" value="NZ_KI519500.1"/>
</dbReference>
<reference evidence="3" key="1">
    <citation type="submission" date="2025-08" db="UniProtKB">
        <authorList>
            <consortium name="RefSeq"/>
        </authorList>
    </citation>
    <scope>IDENTIFICATION</scope>
</reference>
<protein>
    <submittedName>
        <fullName evidence="3">Uncharacterized protein</fullName>
    </submittedName>
</protein>
<dbReference type="Proteomes" id="UP000675920">
    <property type="component" value="Unplaced"/>
</dbReference>
<evidence type="ECO:0000256" key="1">
    <source>
        <dbReference type="SAM" id="Phobius"/>
    </source>
</evidence>
<evidence type="ECO:0000313" key="2">
    <source>
        <dbReference type="Proteomes" id="UP000675920"/>
    </source>
</evidence>
<keyword evidence="2" id="KW-1185">Reference proteome</keyword>
<keyword evidence="1" id="KW-0472">Membrane</keyword>
<sequence length="360" mass="36881">MAASAGRRRLGLPARGVLGVIATVTIGFALGYSMARAPEAASVAALLPAPVAAPLEPAGGGLAPIRPNSMPQAGNSAALYRAMLASGNWRAFVAEAKRHPEMGGYFYARQALRQCAFQNLPEGMSGADSRRYVHGENPAAYSRRMRAIERFEQRCADFLPGEAAAALAGIDAEAARAGDALLGPLARLGTALGVVGQGAEPAAAGTGARVADADWPAAGRMPDGGQAAGGLASEAPRALATLLAGADPLLWDADALPALLGARTGAVWFEGRRHGGEDFELMQAALMLVGCGLGSPCDERDPLVENACLTGGDCLPTREAVVAQRMLDGDTARLARALALRDRLLRAIGEGRAAAFLAPG</sequence>